<reference evidence="2" key="1">
    <citation type="journal article" date="2014" name="Front. Microbiol.">
        <title>High frequency of phylogenetically diverse reductive dehalogenase-homologous genes in deep subseafloor sedimentary metagenomes.</title>
        <authorList>
            <person name="Kawai M."/>
            <person name="Futagami T."/>
            <person name="Toyoda A."/>
            <person name="Takaki Y."/>
            <person name="Nishi S."/>
            <person name="Hori S."/>
            <person name="Arai W."/>
            <person name="Tsubouchi T."/>
            <person name="Morono Y."/>
            <person name="Uchiyama I."/>
            <person name="Ito T."/>
            <person name="Fujiyama A."/>
            <person name="Inagaki F."/>
            <person name="Takami H."/>
        </authorList>
    </citation>
    <scope>NUCLEOTIDE SEQUENCE</scope>
    <source>
        <strain evidence="2">Expedition CK06-06</strain>
    </source>
</reference>
<keyword evidence="1" id="KW-0812">Transmembrane</keyword>
<proteinExistence type="predicted"/>
<organism evidence="2">
    <name type="scientific">marine sediment metagenome</name>
    <dbReference type="NCBI Taxonomy" id="412755"/>
    <lineage>
        <taxon>unclassified sequences</taxon>
        <taxon>metagenomes</taxon>
        <taxon>ecological metagenomes</taxon>
    </lineage>
</organism>
<feature type="transmembrane region" description="Helical" evidence="1">
    <location>
        <begin position="49"/>
        <end position="69"/>
    </location>
</feature>
<dbReference type="AlphaFoldDB" id="X1DK40"/>
<dbReference type="EMBL" id="BARU01001766">
    <property type="protein sequence ID" value="GAH20542.1"/>
    <property type="molecule type" value="Genomic_DNA"/>
</dbReference>
<keyword evidence="1" id="KW-1133">Transmembrane helix</keyword>
<name>X1DK40_9ZZZZ</name>
<evidence type="ECO:0000313" key="2">
    <source>
        <dbReference type="EMBL" id="GAH20542.1"/>
    </source>
</evidence>
<accession>X1DK40</accession>
<keyword evidence="1" id="KW-0472">Membrane</keyword>
<evidence type="ECO:0000256" key="1">
    <source>
        <dbReference type="SAM" id="Phobius"/>
    </source>
</evidence>
<protein>
    <submittedName>
        <fullName evidence="2">Uncharacterized protein</fullName>
    </submittedName>
</protein>
<gene>
    <name evidence="2" type="ORF">S03H2_04450</name>
</gene>
<comment type="caution">
    <text evidence="2">The sequence shown here is derived from an EMBL/GenBank/DDBJ whole genome shotgun (WGS) entry which is preliminary data.</text>
</comment>
<sequence length="79" mass="8865">MYGGAVLIAEAKKGVLTKEELERLHISIGTNHSMVEEPALWLALGLNGFWLWVPRLITAVAAVQIYGAVRYFKKKLVKR</sequence>